<keyword evidence="1" id="KW-0175">Coiled coil</keyword>
<evidence type="ECO:0000313" key="3">
    <source>
        <dbReference type="Proteomes" id="UP000005638"/>
    </source>
</evidence>
<proteinExistence type="predicted"/>
<dbReference type="eggNOG" id="COG2963">
    <property type="taxonomic scope" value="Bacteria"/>
</dbReference>
<dbReference type="RefSeq" id="WP_014166609.1">
    <property type="nucleotide sequence ID" value="NC_016510.2"/>
</dbReference>
<evidence type="ECO:0000313" key="2">
    <source>
        <dbReference type="EMBL" id="AEW87349.1"/>
    </source>
</evidence>
<feature type="coiled-coil region" evidence="1">
    <location>
        <begin position="48"/>
        <end position="82"/>
    </location>
</feature>
<dbReference type="GeneID" id="60757862"/>
<evidence type="ECO:0008006" key="4">
    <source>
        <dbReference type="Google" id="ProtNLM"/>
    </source>
</evidence>
<name>G8XAP3_FLACA</name>
<dbReference type="Proteomes" id="UP000005638">
    <property type="component" value="Chromosome"/>
</dbReference>
<reference evidence="2 3" key="1">
    <citation type="journal article" date="2012" name="J. Bacteriol.">
        <title>Genome Sequence of the Fish Pathogen Flavobacterium columnare ATCC 49512.</title>
        <authorList>
            <person name="Tekedar H.C."/>
            <person name="Karsi A."/>
            <person name="Gillaspy A.F."/>
            <person name="Dyer D.W."/>
            <person name="Benton N.R."/>
            <person name="Zaitshik J."/>
            <person name="Vamenta S."/>
            <person name="Banes M.M."/>
            <person name="Gulsoy N."/>
            <person name="Aboko-Cole M."/>
            <person name="Waldbieser G.C."/>
            <person name="Lawrence M.L."/>
        </authorList>
    </citation>
    <scope>NUCLEOTIDE SEQUENCE [LARGE SCALE GENOMIC DNA]</scope>
    <source>
        <strain evidence="3">ATCC 49512 / CIP 103533 / TG 44/87</strain>
    </source>
</reference>
<evidence type="ECO:0000256" key="1">
    <source>
        <dbReference type="SAM" id="Coils"/>
    </source>
</evidence>
<accession>G8XAP3</accession>
<dbReference type="AlphaFoldDB" id="G8XAP3"/>
<dbReference type="EMBL" id="CP003222">
    <property type="protein sequence ID" value="AEW87349.1"/>
    <property type="molecule type" value="Genomic_DNA"/>
</dbReference>
<dbReference type="HOGENOM" id="CLU_2381905_0_0_10"/>
<dbReference type="KEGG" id="fco:FCOL_12770"/>
<organism evidence="2 3">
    <name type="scientific">Flavobacterium columnare (strain ATCC 49512 / CIP 103533 / TG 44/87)</name>
    <dbReference type="NCBI Taxonomy" id="1041826"/>
    <lineage>
        <taxon>Bacteria</taxon>
        <taxon>Pseudomonadati</taxon>
        <taxon>Bacteroidota</taxon>
        <taxon>Flavobacteriia</taxon>
        <taxon>Flavobacteriales</taxon>
        <taxon>Flavobacteriaceae</taxon>
        <taxon>Flavobacterium</taxon>
    </lineage>
</organism>
<dbReference type="STRING" id="1041826.FCOL_12770"/>
<protein>
    <recommendedName>
        <fullName evidence="4">Transposase</fullName>
    </recommendedName>
</protein>
<gene>
    <name evidence="2" type="ordered locus">FCOL_12770</name>
</gene>
<keyword evidence="3" id="KW-1185">Reference proteome</keyword>
<sequence>MTLKEVELKHNLGNGRLTYWLRERGFDVLKTRIVSLPDMKSVKINKDERDSQKSITELEKELQEVKLLAEAYRRMIEIAEKEFKINIVKKSNTK</sequence>